<protein>
    <submittedName>
        <fullName evidence="12">PQ loop repeat-domain-containing protein</fullName>
    </submittedName>
</protein>
<dbReference type="PANTHER" id="PTHR13131:SF5">
    <property type="entry name" value="CYSTINOSIN"/>
    <property type="match status" value="1"/>
</dbReference>
<comment type="subcellular location">
    <subcellularLocation>
        <location evidence="1">Lysosome membrane</location>
        <topology evidence="1">Multi-pass membrane protein</topology>
    </subcellularLocation>
</comment>
<keyword evidence="6" id="KW-0769">Symport</keyword>
<dbReference type="InterPro" id="IPR005282">
    <property type="entry name" value="LC_transporter"/>
</dbReference>
<evidence type="ECO:0000256" key="6">
    <source>
        <dbReference type="ARBA" id="ARBA00022847"/>
    </source>
</evidence>
<comment type="caution">
    <text evidence="12">The sequence shown here is derived from an EMBL/GenBank/DDBJ whole genome shotgun (WGS) entry which is preliminary data.</text>
</comment>
<dbReference type="NCBIfam" id="TIGR00951">
    <property type="entry name" value="2A43"/>
    <property type="match status" value="1"/>
</dbReference>
<keyword evidence="9" id="KW-0458">Lysosome</keyword>
<dbReference type="AlphaFoldDB" id="A0A5J5EKF3"/>
<evidence type="ECO:0000256" key="1">
    <source>
        <dbReference type="ARBA" id="ARBA00004155"/>
    </source>
</evidence>
<keyword evidence="13" id="KW-1185">Reference proteome</keyword>
<dbReference type="Proteomes" id="UP000326924">
    <property type="component" value="Unassembled WGS sequence"/>
</dbReference>
<dbReference type="GO" id="GO:0000324">
    <property type="term" value="C:fungal-type vacuole"/>
    <property type="evidence" value="ECO:0007669"/>
    <property type="project" value="TreeGrafter"/>
</dbReference>
<dbReference type="Gene3D" id="1.20.1280.290">
    <property type="match status" value="2"/>
</dbReference>
<dbReference type="InParanoid" id="A0A5J5EKF3"/>
<dbReference type="FunCoup" id="A0A5J5EKF3">
    <property type="interactions" value="237"/>
</dbReference>
<keyword evidence="7 11" id="KW-1133">Transmembrane helix</keyword>
<evidence type="ECO:0000256" key="10">
    <source>
        <dbReference type="ARBA" id="ARBA00048473"/>
    </source>
</evidence>
<dbReference type="OrthoDB" id="75720at2759"/>
<dbReference type="SMART" id="SM00679">
    <property type="entry name" value="CTNS"/>
    <property type="match status" value="2"/>
</dbReference>
<dbReference type="Pfam" id="PF04193">
    <property type="entry name" value="PQ-loop"/>
    <property type="match status" value="2"/>
</dbReference>
<keyword evidence="5" id="KW-0677">Repeat</keyword>
<evidence type="ECO:0000256" key="5">
    <source>
        <dbReference type="ARBA" id="ARBA00022737"/>
    </source>
</evidence>
<dbReference type="PANTHER" id="PTHR13131">
    <property type="entry name" value="CYSTINOSIN"/>
    <property type="match status" value="1"/>
</dbReference>
<reference evidence="12 13" key="1">
    <citation type="submission" date="2019-09" db="EMBL/GenBank/DDBJ databases">
        <title>Draft genome of the ectomycorrhizal ascomycete Sphaerosporella brunnea.</title>
        <authorList>
            <consortium name="DOE Joint Genome Institute"/>
            <person name="Benucci G.M."/>
            <person name="Marozzi G."/>
            <person name="Antonielli L."/>
            <person name="Sanchez S."/>
            <person name="Marco P."/>
            <person name="Wang X."/>
            <person name="Falini L.B."/>
            <person name="Barry K."/>
            <person name="Haridas S."/>
            <person name="Lipzen A."/>
            <person name="Labutti K."/>
            <person name="Grigoriev I.V."/>
            <person name="Murat C."/>
            <person name="Martin F."/>
            <person name="Albertini E."/>
            <person name="Donnini D."/>
            <person name="Bonito G."/>
        </authorList>
    </citation>
    <scope>NUCLEOTIDE SEQUENCE [LARGE SCALE GENOMIC DNA]</scope>
    <source>
        <strain evidence="12 13">Sb_GMNB300</strain>
    </source>
</reference>
<evidence type="ECO:0000313" key="13">
    <source>
        <dbReference type="Proteomes" id="UP000326924"/>
    </source>
</evidence>
<evidence type="ECO:0000256" key="11">
    <source>
        <dbReference type="SAM" id="Phobius"/>
    </source>
</evidence>
<dbReference type="GO" id="GO:0015184">
    <property type="term" value="F:L-cystine transmembrane transporter activity"/>
    <property type="evidence" value="ECO:0007669"/>
    <property type="project" value="TreeGrafter"/>
</dbReference>
<keyword evidence="3" id="KW-0813">Transport</keyword>
<sequence length="299" mass="33872">MDSDQQWIALAHAVSRLLGWSYFLCWGVSFYPQLIINFRRKSVTGLAPDYFTINVLGFACYTVSSLCFLFSEDIRQQYARRHPEAPEPTVRWNDLAFAVHALIISIITWSQFYCWGYERHPQQRLSASMALVIILCLCSIIFSCSVVDGKILEWIDVVYLLGWIKLFISLIKYLPQAFLNYKRQSTAGWSIENICLDFSGGLLSLLQLVIDSSLQGNWSGLIGNPVKFGLSQIAMGFDCVFLWQHYVLYAGGKEMEEESSEDGGLWRWARAGDVEVGERAERRGLLATREAAAATGCNE</sequence>
<feature type="transmembrane region" description="Helical" evidence="11">
    <location>
        <begin position="20"/>
        <end position="38"/>
    </location>
</feature>
<evidence type="ECO:0000313" key="12">
    <source>
        <dbReference type="EMBL" id="KAA8896112.1"/>
    </source>
</evidence>
<name>A0A5J5EKF3_9PEZI</name>
<proteinExistence type="inferred from homology"/>
<dbReference type="GO" id="GO:0015293">
    <property type="term" value="F:symporter activity"/>
    <property type="evidence" value="ECO:0007669"/>
    <property type="project" value="UniProtKB-KW"/>
</dbReference>
<evidence type="ECO:0000256" key="3">
    <source>
        <dbReference type="ARBA" id="ARBA00022448"/>
    </source>
</evidence>
<evidence type="ECO:0000256" key="2">
    <source>
        <dbReference type="ARBA" id="ARBA00006855"/>
    </source>
</evidence>
<dbReference type="EMBL" id="VXIS01000227">
    <property type="protein sequence ID" value="KAA8896112.1"/>
    <property type="molecule type" value="Genomic_DNA"/>
</dbReference>
<dbReference type="InterPro" id="IPR006603">
    <property type="entry name" value="PQ-loop_rpt"/>
</dbReference>
<gene>
    <name evidence="12" type="ORF">FN846DRAFT_1029468</name>
</gene>
<dbReference type="FunFam" id="1.20.1280.290:FF:000016">
    <property type="entry name" value="Cystinosin homolog"/>
    <property type="match status" value="1"/>
</dbReference>
<organism evidence="12 13">
    <name type="scientific">Sphaerosporella brunnea</name>
    <dbReference type="NCBI Taxonomy" id="1250544"/>
    <lineage>
        <taxon>Eukaryota</taxon>
        <taxon>Fungi</taxon>
        <taxon>Dikarya</taxon>
        <taxon>Ascomycota</taxon>
        <taxon>Pezizomycotina</taxon>
        <taxon>Pezizomycetes</taxon>
        <taxon>Pezizales</taxon>
        <taxon>Pyronemataceae</taxon>
        <taxon>Sphaerosporella</taxon>
    </lineage>
</organism>
<keyword evidence="8 11" id="KW-0472">Membrane</keyword>
<dbReference type="GO" id="GO:0005774">
    <property type="term" value="C:vacuolar membrane"/>
    <property type="evidence" value="ECO:0007669"/>
    <property type="project" value="TreeGrafter"/>
</dbReference>
<evidence type="ECO:0000256" key="7">
    <source>
        <dbReference type="ARBA" id="ARBA00022989"/>
    </source>
</evidence>
<comment type="similarity">
    <text evidence="2">Belongs to the cystinosin family.</text>
</comment>
<feature type="transmembrane region" description="Helical" evidence="11">
    <location>
        <begin position="127"/>
        <end position="148"/>
    </location>
</feature>
<keyword evidence="4 11" id="KW-0812">Transmembrane</keyword>
<evidence type="ECO:0000256" key="8">
    <source>
        <dbReference type="ARBA" id="ARBA00023136"/>
    </source>
</evidence>
<feature type="transmembrane region" description="Helical" evidence="11">
    <location>
        <begin position="154"/>
        <end position="174"/>
    </location>
</feature>
<accession>A0A5J5EKF3</accession>
<evidence type="ECO:0000256" key="9">
    <source>
        <dbReference type="ARBA" id="ARBA00023228"/>
    </source>
</evidence>
<feature type="transmembrane region" description="Helical" evidence="11">
    <location>
        <begin position="50"/>
        <end position="71"/>
    </location>
</feature>
<evidence type="ECO:0000256" key="4">
    <source>
        <dbReference type="ARBA" id="ARBA00022692"/>
    </source>
</evidence>
<comment type="catalytic activity">
    <reaction evidence="10">
        <text>L-cystine(out) + H(+)(out) = L-cystine(in) + H(+)(in)</text>
        <dbReference type="Rhea" id="RHEA:66172"/>
        <dbReference type="ChEBI" id="CHEBI:15378"/>
        <dbReference type="ChEBI" id="CHEBI:35491"/>
    </reaction>
    <physiologicalReaction direction="left-to-right" evidence="10">
        <dbReference type="Rhea" id="RHEA:66173"/>
    </physiologicalReaction>
</comment>